<dbReference type="CDD" id="cd06462">
    <property type="entry name" value="Peptidase_S24_S26"/>
    <property type="match status" value="1"/>
</dbReference>
<accession>A0ABT0XT85</accession>
<dbReference type="Pfam" id="PF17231">
    <property type="entry name" value="DUF5305"/>
    <property type="match status" value="1"/>
</dbReference>
<comment type="caution">
    <text evidence="3">The sequence shown here is derived from an EMBL/GenBank/DDBJ whole genome shotgun (WGS) entry which is preliminary data.</text>
</comment>
<protein>
    <submittedName>
        <fullName evidence="3">DUF5305 family protein</fullName>
    </submittedName>
</protein>
<feature type="transmembrane region" description="Helical" evidence="2">
    <location>
        <begin position="394"/>
        <end position="413"/>
    </location>
</feature>
<feature type="compositionally biased region" description="Basic residues" evidence="1">
    <location>
        <begin position="512"/>
        <end position="522"/>
    </location>
</feature>
<feature type="transmembrane region" description="Helical" evidence="2">
    <location>
        <begin position="181"/>
        <end position="201"/>
    </location>
</feature>
<gene>
    <name evidence="3" type="ORF">LXN57_05255</name>
</gene>
<feature type="region of interest" description="Disordered" evidence="1">
    <location>
        <begin position="502"/>
        <end position="522"/>
    </location>
</feature>
<keyword evidence="2" id="KW-0812">Transmembrane</keyword>
<dbReference type="RefSeq" id="WP_251796832.1">
    <property type="nucleotide sequence ID" value="NZ_JAMQOL010000006.1"/>
</dbReference>
<evidence type="ECO:0000256" key="2">
    <source>
        <dbReference type="SAM" id="Phobius"/>
    </source>
</evidence>
<keyword evidence="4" id="KW-1185">Reference proteome</keyword>
<reference evidence="3 4" key="1">
    <citation type="submission" date="2022-06" db="EMBL/GenBank/DDBJ databases">
        <title>Actinoplanes abujensis sp. nov., isolated from Nigerian arid soil.</title>
        <authorList>
            <person name="Ding P."/>
        </authorList>
    </citation>
    <scope>NUCLEOTIDE SEQUENCE [LARGE SCALE GENOMIC DNA]</scope>
    <source>
        <strain evidence="4">TRM88002</strain>
    </source>
</reference>
<evidence type="ECO:0000313" key="4">
    <source>
        <dbReference type="Proteomes" id="UP001523216"/>
    </source>
</evidence>
<evidence type="ECO:0000256" key="1">
    <source>
        <dbReference type="SAM" id="MobiDB-lite"/>
    </source>
</evidence>
<dbReference type="Proteomes" id="UP001523216">
    <property type="component" value="Unassembled WGS sequence"/>
</dbReference>
<proteinExistence type="predicted"/>
<keyword evidence="2" id="KW-0472">Membrane</keyword>
<organism evidence="3 4">
    <name type="scientific">Paractinoplanes hotanensis</name>
    <dbReference type="NCBI Taxonomy" id="2906497"/>
    <lineage>
        <taxon>Bacteria</taxon>
        <taxon>Bacillati</taxon>
        <taxon>Actinomycetota</taxon>
        <taxon>Actinomycetes</taxon>
        <taxon>Micromonosporales</taxon>
        <taxon>Micromonosporaceae</taxon>
        <taxon>Paractinoplanes</taxon>
    </lineage>
</organism>
<feature type="transmembrane region" description="Helical" evidence="2">
    <location>
        <begin position="116"/>
        <end position="139"/>
    </location>
</feature>
<evidence type="ECO:0000313" key="3">
    <source>
        <dbReference type="EMBL" id="MCM4076973.1"/>
    </source>
</evidence>
<sequence length="522" mass="55295">MAAILVMAAIGAWAISTGRVSYVITHGVSMNPVYYQDDLVVILKADSYRVGQIAAYPGSGADLEVLHRIIGGSASSGFVFQGDNNTSVDAERPTADQLLGRAVLHVPKGGVWLKPLLSPTGLGMIGFLFVGGGATATVTRRQIPRGRRKKKVKAMSRQGGSWAQAAEVVRTFERMPAPARALAAVVAALIGLALGLALVGWTKPITETVTAAAGASQSTTFSYTTTVPRSAAYDGTTVNSPDPVFRRLVNTVDLKAAYAGPGGTFDLTAELTNGTGWHSTITLLPPQNFPGPTHEATAKLNLRSLSNRADAAARAIGVQAGNPVTIAVRARVTSEGIAPFTSTTQLQLNEVQLGLAQGSSLSGSSGATPVTTVKPREIAVFGHKVMNAGTARSYAILVFLVAALGAVGITFFIRRSAPLRTRAEIERRHPQLLVHVEPMSSPPGKPVVNVDNFPALVKLAERYGQMILTWRRPDADDFIVRDEGITYRYRISLDQPALENIDGINRPNSAGSHRRKATSPVP</sequence>
<dbReference type="InterPro" id="IPR035185">
    <property type="entry name" value="DUF5305"/>
</dbReference>
<keyword evidence="2" id="KW-1133">Transmembrane helix</keyword>
<dbReference type="EMBL" id="JAMQOL010000006">
    <property type="protein sequence ID" value="MCM4076973.1"/>
    <property type="molecule type" value="Genomic_DNA"/>
</dbReference>
<name>A0ABT0XT85_9ACTN</name>